<evidence type="ECO:0000256" key="1">
    <source>
        <dbReference type="SAM" id="MobiDB-lite"/>
    </source>
</evidence>
<dbReference type="AlphaFoldDB" id="A0A0M9GPG6"/>
<dbReference type="PATRIC" id="fig|1514904.3.peg.2354"/>
<dbReference type="OrthoDB" id="9812459at2"/>
<dbReference type="Proteomes" id="UP000038011">
    <property type="component" value="Unassembled WGS sequence"/>
</dbReference>
<evidence type="ECO:0008006" key="4">
    <source>
        <dbReference type="Google" id="ProtNLM"/>
    </source>
</evidence>
<dbReference type="Pfam" id="PF18856">
    <property type="entry name" value="baeRF_family12"/>
    <property type="match status" value="1"/>
</dbReference>
<evidence type="ECO:0000313" key="2">
    <source>
        <dbReference type="EMBL" id="KPB02296.1"/>
    </source>
</evidence>
<comment type="caution">
    <text evidence="2">The sequence shown here is derived from an EMBL/GenBank/DDBJ whole genome shotgun (WGS) entry which is preliminary data.</text>
</comment>
<reference evidence="2 3" key="1">
    <citation type="submission" date="2015-01" db="EMBL/GenBank/DDBJ databases">
        <title>Ahrensia donghaiensis sp. nov., a novel dimethylsulphoniopropionate-cleavage bacterium isolated from seawater and emended descriptions of the genus Ahrensia and Ahrensia kielensis.</title>
        <authorList>
            <person name="Liu J."/>
        </authorList>
    </citation>
    <scope>NUCLEOTIDE SEQUENCE [LARGE SCALE GENOMIC DNA]</scope>
    <source>
        <strain evidence="2 3">LZD062</strain>
    </source>
</reference>
<dbReference type="InterPro" id="IPR041374">
    <property type="entry name" value="BaeRF_family12"/>
</dbReference>
<dbReference type="RefSeq" id="WP_053997906.1">
    <property type="nucleotide sequence ID" value="NZ_JXMU01000003.1"/>
</dbReference>
<sequence>MSKGTVPVDALIVVGSGEGAHYFRNIGTNLDIKLKDEGALKPGDLADQGPSGKQPPDMSAKESMEMTFSKILASDLYDKAHKGSYKDVVLALDPETLGEVRPLLHKEVLSKVSMELPKTLVNHPVTDIERSLSAAVN</sequence>
<evidence type="ECO:0000313" key="3">
    <source>
        <dbReference type="Proteomes" id="UP000038011"/>
    </source>
</evidence>
<gene>
    <name evidence="2" type="ORF">SU32_03245</name>
</gene>
<keyword evidence="3" id="KW-1185">Reference proteome</keyword>
<proteinExistence type="predicted"/>
<name>A0A0M9GPG6_9HYPH</name>
<organism evidence="2 3">
    <name type="scientific">Ahrensia marina</name>
    <dbReference type="NCBI Taxonomy" id="1514904"/>
    <lineage>
        <taxon>Bacteria</taxon>
        <taxon>Pseudomonadati</taxon>
        <taxon>Pseudomonadota</taxon>
        <taxon>Alphaproteobacteria</taxon>
        <taxon>Hyphomicrobiales</taxon>
        <taxon>Ahrensiaceae</taxon>
        <taxon>Ahrensia</taxon>
    </lineage>
</organism>
<dbReference type="EMBL" id="JXMU01000003">
    <property type="protein sequence ID" value="KPB02296.1"/>
    <property type="molecule type" value="Genomic_DNA"/>
</dbReference>
<protein>
    <recommendedName>
        <fullName evidence="4">Attachment protein</fullName>
    </recommendedName>
</protein>
<accession>A0A0M9GPG6</accession>
<feature type="region of interest" description="Disordered" evidence="1">
    <location>
        <begin position="40"/>
        <end position="62"/>
    </location>
</feature>
<dbReference type="STRING" id="1514904.SU32_03245"/>